<feature type="transmembrane region" description="Helical" evidence="1">
    <location>
        <begin position="78"/>
        <end position="100"/>
    </location>
</feature>
<evidence type="ECO:0000256" key="1">
    <source>
        <dbReference type="SAM" id="Phobius"/>
    </source>
</evidence>
<keyword evidence="3" id="KW-1185">Reference proteome</keyword>
<reference evidence="3" key="1">
    <citation type="submission" date="2021-11" db="EMBL/GenBank/DDBJ databases">
        <title>Cultivation dependent microbiological survey of springs from the worlds oldest radium mine currently devoted to the extraction of radon-saturated water.</title>
        <authorList>
            <person name="Kapinusova G."/>
            <person name="Smrhova T."/>
            <person name="Strejcek M."/>
            <person name="Suman J."/>
            <person name="Jani K."/>
            <person name="Pajer P."/>
            <person name="Uhlik O."/>
        </authorList>
    </citation>
    <scope>NUCLEOTIDE SEQUENCE [LARGE SCALE GENOMIC DNA]</scope>
    <source>
        <strain evidence="3">J379</strain>
    </source>
</reference>
<dbReference type="Proteomes" id="UP001058860">
    <property type="component" value="Chromosome"/>
</dbReference>
<evidence type="ECO:0000313" key="2">
    <source>
        <dbReference type="EMBL" id="UUY04204.1"/>
    </source>
</evidence>
<keyword evidence="1" id="KW-0812">Transmembrane</keyword>
<dbReference type="RefSeq" id="WP_353864696.1">
    <property type="nucleotide sequence ID" value="NZ_CP088295.1"/>
</dbReference>
<dbReference type="Pfam" id="PF14079">
    <property type="entry name" value="DUF4260"/>
    <property type="match status" value="1"/>
</dbReference>
<sequence>MTAATVAPRTVLPRLVHAVVAIAALGGAVVLIGPVALALWIVPDVALLPGLSKEFGDGRLAPRAVPFYNAAHALPGPVVLGVVAAVTVSPLLAGLALVWLSHITGDRALGYGLRTPEGWQRG</sequence>
<proteinExistence type="predicted"/>
<evidence type="ECO:0000313" key="3">
    <source>
        <dbReference type="Proteomes" id="UP001058860"/>
    </source>
</evidence>
<gene>
    <name evidence="2" type="ORF">LRS13_01350</name>
</gene>
<accession>A0ABY5PHW9</accession>
<organism evidence="2 3">
    <name type="scientific">Svornostia abyssi</name>
    <dbReference type="NCBI Taxonomy" id="2898438"/>
    <lineage>
        <taxon>Bacteria</taxon>
        <taxon>Bacillati</taxon>
        <taxon>Actinomycetota</taxon>
        <taxon>Thermoleophilia</taxon>
        <taxon>Solirubrobacterales</taxon>
        <taxon>Baekduiaceae</taxon>
        <taxon>Svornostia</taxon>
    </lineage>
</organism>
<feature type="transmembrane region" description="Helical" evidence="1">
    <location>
        <begin position="15"/>
        <end position="42"/>
    </location>
</feature>
<keyword evidence="1" id="KW-0472">Membrane</keyword>
<name>A0ABY5PHW9_9ACTN</name>
<dbReference type="InterPro" id="IPR025356">
    <property type="entry name" value="DUF4260"/>
</dbReference>
<keyword evidence="1" id="KW-1133">Transmembrane helix</keyword>
<protein>
    <submittedName>
        <fullName evidence="2">DUF4260 domain-containing protein</fullName>
    </submittedName>
</protein>
<dbReference type="EMBL" id="CP088295">
    <property type="protein sequence ID" value="UUY04204.1"/>
    <property type="molecule type" value="Genomic_DNA"/>
</dbReference>